<dbReference type="InterPro" id="IPR002727">
    <property type="entry name" value="DUF47"/>
</dbReference>
<gene>
    <name evidence="2" type="ORF">SAMN02745124_00566</name>
</gene>
<protein>
    <recommendedName>
        <fullName evidence="4">TIGR00153 family protein</fullName>
    </recommendedName>
</protein>
<dbReference type="RefSeq" id="WP_073373301.1">
    <property type="nucleotide sequence ID" value="NZ_FQXS01000002.1"/>
</dbReference>
<dbReference type="Pfam" id="PF01865">
    <property type="entry name" value="PhoU_div"/>
    <property type="match status" value="1"/>
</dbReference>
<evidence type="ECO:0008006" key="4">
    <source>
        <dbReference type="Google" id="ProtNLM"/>
    </source>
</evidence>
<comment type="similarity">
    <text evidence="1">Belongs to the UPF0111 family.</text>
</comment>
<dbReference type="EMBL" id="FQXS01000002">
    <property type="protein sequence ID" value="SHH44916.1"/>
    <property type="molecule type" value="Genomic_DNA"/>
</dbReference>
<reference evidence="2 3" key="1">
    <citation type="submission" date="2016-11" db="EMBL/GenBank/DDBJ databases">
        <authorList>
            <person name="Jaros S."/>
            <person name="Januszkiewicz K."/>
            <person name="Wedrychowicz H."/>
        </authorList>
    </citation>
    <scope>NUCLEOTIDE SEQUENCE [LARGE SCALE GENOMIC DNA]</scope>
    <source>
        <strain evidence="2 3">DSM 9705</strain>
    </source>
</reference>
<evidence type="ECO:0000313" key="2">
    <source>
        <dbReference type="EMBL" id="SHH44916.1"/>
    </source>
</evidence>
<dbReference type="STRING" id="1121409.SAMN02745124_00566"/>
<dbReference type="PANTHER" id="PTHR36536">
    <property type="entry name" value="UPF0111 PROTEIN HI_1603"/>
    <property type="match status" value="1"/>
</dbReference>
<accession>A0A1M5T2K9</accession>
<organism evidence="2 3">
    <name type="scientific">Desulfofustis glycolicus DSM 9705</name>
    <dbReference type="NCBI Taxonomy" id="1121409"/>
    <lineage>
        <taxon>Bacteria</taxon>
        <taxon>Pseudomonadati</taxon>
        <taxon>Thermodesulfobacteriota</taxon>
        <taxon>Desulfobulbia</taxon>
        <taxon>Desulfobulbales</taxon>
        <taxon>Desulfocapsaceae</taxon>
        <taxon>Desulfofustis</taxon>
    </lineage>
</organism>
<sequence>MDIKSTTPLSGLFRKSPFKPVQQHMRLAFNCICLLPPLLDALYRKDYEQLKEFAEEIIALESEADEIKQAFRLNMPNTLLLPVDRKDLLSLMSDQDHLADLAEEIAKVLLYRDMEVPDALKVILDELLEGTMEISVAAKDLIEQLDELLQVGFRGREQEKVSLMIAGVRRSEHNIDAIIHRVKRTLFEHERRLDPISVMFWYQLIDLLGGISDQAENIADRLLLFLSK</sequence>
<dbReference type="InterPro" id="IPR018445">
    <property type="entry name" value="Put_Phosphate_transp_reg"/>
</dbReference>
<name>A0A1M5T2K9_9BACT</name>
<evidence type="ECO:0000313" key="3">
    <source>
        <dbReference type="Proteomes" id="UP000184139"/>
    </source>
</evidence>
<proteinExistence type="inferred from homology"/>
<evidence type="ECO:0000256" key="1">
    <source>
        <dbReference type="ARBA" id="ARBA00008591"/>
    </source>
</evidence>
<dbReference type="NCBIfam" id="TIGR00153">
    <property type="entry name" value="TIGR00153 family protein"/>
    <property type="match status" value="1"/>
</dbReference>
<dbReference type="SUPFAM" id="SSF109755">
    <property type="entry name" value="PhoU-like"/>
    <property type="match status" value="1"/>
</dbReference>
<dbReference type="Proteomes" id="UP000184139">
    <property type="component" value="Unassembled WGS sequence"/>
</dbReference>
<dbReference type="OrthoDB" id="9780540at2"/>
<dbReference type="Gene3D" id="1.20.58.220">
    <property type="entry name" value="Phosphate transport system protein phou homolog 2, domain 2"/>
    <property type="match status" value="1"/>
</dbReference>
<dbReference type="PANTHER" id="PTHR36536:SF3">
    <property type="entry name" value="UPF0111 PROTEIN HI_1603"/>
    <property type="match status" value="1"/>
</dbReference>
<dbReference type="AlphaFoldDB" id="A0A1M5T2K9"/>
<keyword evidence="3" id="KW-1185">Reference proteome</keyword>
<dbReference type="InterPro" id="IPR038078">
    <property type="entry name" value="PhoU-like_sf"/>
</dbReference>